<dbReference type="SUPFAM" id="SSF53474">
    <property type="entry name" value="alpha/beta-Hydrolases"/>
    <property type="match status" value="1"/>
</dbReference>
<comment type="caution">
    <text evidence="2">The sequence shown here is derived from an EMBL/GenBank/DDBJ whole genome shotgun (WGS) entry which is preliminary data.</text>
</comment>
<keyword evidence="3" id="KW-1185">Reference proteome</keyword>
<reference evidence="2 3" key="1">
    <citation type="journal article" date="2023" name="Nat. Commun.">
        <title>Origin of minicircular mitochondrial genomes in red algae.</title>
        <authorList>
            <person name="Lee Y."/>
            <person name="Cho C.H."/>
            <person name="Lee Y.M."/>
            <person name="Park S.I."/>
            <person name="Yang J.H."/>
            <person name="West J.A."/>
            <person name="Bhattacharya D."/>
            <person name="Yoon H.S."/>
        </authorList>
    </citation>
    <scope>NUCLEOTIDE SEQUENCE [LARGE SCALE GENOMIC DNA]</scope>
    <source>
        <strain evidence="2 3">CCMP1338</strain>
        <tissue evidence="2">Whole cell</tissue>
    </source>
</reference>
<sequence>MLRGEYSNVDDGHGSSVAGSRGWNKRGWLVCLLIVVLVGFGGLFFSGVLKPRQVVVEDLDVPVYVGKLDSKIMEWGYGKLHVMLSKSNKTKTQVIALHGSDKETQNAGHWSPNMGMLSKIGNFCLVDAPGFGESENNRLLQSIPASVSGDAIQFLLDDMKLLDNEDTKIVFVARGWGVEALMIFLRNYPEHLNKQNFNYIFLSPTPLLMKWRRNLTKYFSKANGLIVWAERDPEIPNSYRKYLKNSMPLMDEKVIAGIETHYPETSFPGIVSKIVLDWWEKNE</sequence>
<gene>
    <name evidence="2" type="ORF">NDN08_007399</name>
</gene>
<organism evidence="2 3">
    <name type="scientific">Rhodosorus marinus</name>
    <dbReference type="NCBI Taxonomy" id="101924"/>
    <lineage>
        <taxon>Eukaryota</taxon>
        <taxon>Rhodophyta</taxon>
        <taxon>Stylonematophyceae</taxon>
        <taxon>Stylonematales</taxon>
        <taxon>Stylonemataceae</taxon>
        <taxon>Rhodosorus</taxon>
    </lineage>
</organism>
<dbReference type="Proteomes" id="UP001157974">
    <property type="component" value="Unassembled WGS sequence"/>
</dbReference>
<dbReference type="InterPro" id="IPR029058">
    <property type="entry name" value="AB_hydrolase_fold"/>
</dbReference>
<feature type="transmembrane region" description="Helical" evidence="1">
    <location>
        <begin position="27"/>
        <end position="49"/>
    </location>
</feature>
<dbReference type="Gene3D" id="3.40.50.1820">
    <property type="entry name" value="alpha/beta hydrolase"/>
    <property type="match status" value="1"/>
</dbReference>
<keyword evidence="1" id="KW-1133">Transmembrane helix</keyword>
<keyword evidence="1" id="KW-0472">Membrane</keyword>
<accession>A0AAV8UYZ8</accession>
<evidence type="ECO:0008006" key="4">
    <source>
        <dbReference type="Google" id="ProtNLM"/>
    </source>
</evidence>
<protein>
    <recommendedName>
        <fullName evidence="4">AB hydrolase-1 domain-containing protein</fullName>
    </recommendedName>
</protein>
<evidence type="ECO:0000313" key="2">
    <source>
        <dbReference type="EMBL" id="KAJ8907284.1"/>
    </source>
</evidence>
<dbReference type="AlphaFoldDB" id="A0AAV8UYZ8"/>
<keyword evidence="1" id="KW-0812">Transmembrane</keyword>
<proteinExistence type="predicted"/>
<dbReference type="EMBL" id="JAMWBK010000002">
    <property type="protein sequence ID" value="KAJ8907284.1"/>
    <property type="molecule type" value="Genomic_DNA"/>
</dbReference>
<evidence type="ECO:0000313" key="3">
    <source>
        <dbReference type="Proteomes" id="UP001157974"/>
    </source>
</evidence>
<evidence type="ECO:0000256" key="1">
    <source>
        <dbReference type="SAM" id="Phobius"/>
    </source>
</evidence>
<name>A0AAV8UYZ8_9RHOD</name>